<proteinExistence type="predicted"/>
<dbReference type="EMBL" id="LAZR01057271">
    <property type="protein sequence ID" value="KKK72403.1"/>
    <property type="molecule type" value="Genomic_DNA"/>
</dbReference>
<accession>A0A0F8XU08</accession>
<comment type="caution">
    <text evidence="1">The sequence shown here is derived from an EMBL/GenBank/DDBJ whole genome shotgun (WGS) entry which is preliminary data.</text>
</comment>
<protein>
    <submittedName>
        <fullName evidence="1">Uncharacterized protein</fullName>
    </submittedName>
</protein>
<reference evidence="1" key="1">
    <citation type="journal article" date="2015" name="Nature">
        <title>Complex archaea that bridge the gap between prokaryotes and eukaryotes.</title>
        <authorList>
            <person name="Spang A."/>
            <person name="Saw J.H."/>
            <person name="Jorgensen S.L."/>
            <person name="Zaremba-Niedzwiedzka K."/>
            <person name="Martijn J."/>
            <person name="Lind A.E."/>
            <person name="van Eijk R."/>
            <person name="Schleper C."/>
            <person name="Guy L."/>
            <person name="Ettema T.J."/>
        </authorList>
    </citation>
    <scope>NUCLEOTIDE SEQUENCE</scope>
</reference>
<sequence>MKPVGVNAGQLEVTEDMIYADFPDWDTDTDWIKTQRAFAGQWSRAVCLNKNEAITFGSLAADASKWYGGVLAPNGMIYGIPRTATTVLKIDPSDDTTSPFGSLAGSQKWLGGVLGVDGMIYGIPFDSTTILKIDPTTDTASTFDSFAG</sequence>
<gene>
    <name evidence="1" type="ORF">LCGC14_2904230</name>
</gene>
<feature type="non-terminal residue" evidence="1">
    <location>
        <position position="148"/>
    </location>
</feature>
<evidence type="ECO:0000313" key="1">
    <source>
        <dbReference type="EMBL" id="KKK72403.1"/>
    </source>
</evidence>
<name>A0A0F8XU08_9ZZZZ</name>
<dbReference type="AlphaFoldDB" id="A0A0F8XU08"/>
<organism evidence="1">
    <name type="scientific">marine sediment metagenome</name>
    <dbReference type="NCBI Taxonomy" id="412755"/>
    <lineage>
        <taxon>unclassified sequences</taxon>
        <taxon>metagenomes</taxon>
        <taxon>ecological metagenomes</taxon>
    </lineage>
</organism>